<proteinExistence type="predicted"/>
<dbReference type="Proteomes" id="UP000004994">
    <property type="component" value="Unassembled WGS sequence"/>
</dbReference>
<evidence type="ECO:0000313" key="2">
    <source>
        <dbReference type="EnsemblPlants" id="Solyc00g009145.1.1"/>
    </source>
</evidence>
<dbReference type="AlphaFoldDB" id="A0A494G8M3"/>
<dbReference type="InParanoid" id="A0A494G8M3"/>
<reference evidence="2" key="2">
    <citation type="submission" date="2019-04" db="UniProtKB">
        <authorList>
            <consortium name="EnsemblPlants"/>
        </authorList>
    </citation>
    <scope>IDENTIFICATION</scope>
    <source>
        <strain evidence="2">cv. Heinz 1706</strain>
    </source>
</reference>
<accession>A0A494G8M3</accession>
<sequence>MTSPPLDSTHSQTTSGVACHHRIWKAPTVKRRQAWHAIIAFGKHTRSSDVGGGMPSSPLGSTPGRTTSGMACHHRLWTAQTVERRWAWHDITFLGLYARSDDVGRGMTSPPLNNTDDRMT</sequence>
<reference evidence="2" key="1">
    <citation type="journal article" date="2012" name="Nature">
        <title>The tomato genome sequence provides insights into fleshy fruit evolution.</title>
        <authorList>
            <consortium name="Tomato Genome Consortium"/>
        </authorList>
    </citation>
    <scope>NUCLEOTIDE SEQUENCE [LARGE SCALE GENOMIC DNA]</scope>
    <source>
        <strain evidence="2">cv. Heinz 1706</strain>
    </source>
</reference>
<name>A0A494G8M3_SOLLC</name>
<feature type="compositionally biased region" description="Polar residues" evidence="1">
    <location>
        <begin position="58"/>
        <end position="67"/>
    </location>
</feature>
<evidence type="ECO:0000256" key="1">
    <source>
        <dbReference type="SAM" id="MobiDB-lite"/>
    </source>
</evidence>
<dbReference type="EnsemblPlants" id="Solyc00g009145.1.1">
    <property type="protein sequence ID" value="Solyc00g009145.1.1"/>
    <property type="gene ID" value="Solyc00g009145.1"/>
</dbReference>
<evidence type="ECO:0000313" key="3">
    <source>
        <dbReference type="Proteomes" id="UP000004994"/>
    </source>
</evidence>
<dbReference type="PANTHER" id="PTHR33187">
    <property type="entry name" value="WU:FI09B08"/>
    <property type="match status" value="1"/>
</dbReference>
<keyword evidence="3" id="KW-1185">Reference proteome</keyword>
<dbReference type="PANTHER" id="PTHR33187:SF11">
    <property type="entry name" value="AMINOTRANSFERASE-LIKE PLANT MOBILE DOMAIN-CONTAINING PROTEIN"/>
    <property type="match status" value="1"/>
</dbReference>
<feature type="region of interest" description="Disordered" evidence="1">
    <location>
        <begin position="45"/>
        <end position="67"/>
    </location>
</feature>
<protein>
    <submittedName>
        <fullName evidence="2">Uncharacterized protein</fullName>
    </submittedName>
</protein>
<organism evidence="2">
    <name type="scientific">Solanum lycopersicum</name>
    <name type="common">Tomato</name>
    <name type="synonym">Lycopersicon esculentum</name>
    <dbReference type="NCBI Taxonomy" id="4081"/>
    <lineage>
        <taxon>Eukaryota</taxon>
        <taxon>Viridiplantae</taxon>
        <taxon>Streptophyta</taxon>
        <taxon>Embryophyta</taxon>
        <taxon>Tracheophyta</taxon>
        <taxon>Spermatophyta</taxon>
        <taxon>Magnoliopsida</taxon>
        <taxon>eudicotyledons</taxon>
        <taxon>Gunneridae</taxon>
        <taxon>Pentapetalae</taxon>
        <taxon>asterids</taxon>
        <taxon>lamiids</taxon>
        <taxon>Solanales</taxon>
        <taxon>Solanaceae</taxon>
        <taxon>Solanoideae</taxon>
        <taxon>Solaneae</taxon>
        <taxon>Solanum</taxon>
        <taxon>Solanum subgen. Lycopersicon</taxon>
    </lineage>
</organism>
<dbReference type="Gramene" id="Solyc00g009145.1.1">
    <property type="protein sequence ID" value="Solyc00g009145.1.1"/>
    <property type="gene ID" value="Solyc00g009145.1"/>
</dbReference>